<dbReference type="InterPro" id="IPR016087">
    <property type="entry name" value="Chalcone_isomerase"/>
</dbReference>
<evidence type="ECO:0000256" key="6">
    <source>
        <dbReference type="ARBA" id="ARBA00034056"/>
    </source>
</evidence>
<evidence type="ECO:0000313" key="10">
    <source>
        <dbReference type="Proteomes" id="UP000015105"/>
    </source>
</evidence>
<dbReference type="GO" id="GO:0009813">
    <property type="term" value="P:flavonoid biosynthetic process"/>
    <property type="evidence" value="ECO:0007669"/>
    <property type="project" value="UniProtKB-UniPathway"/>
</dbReference>
<dbReference type="STRING" id="200361.A0A453M9H7"/>
<dbReference type="GO" id="GO:0045430">
    <property type="term" value="F:chalcone isomerase activity"/>
    <property type="evidence" value="ECO:0007669"/>
    <property type="project" value="UniProtKB-EC"/>
</dbReference>
<evidence type="ECO:0000313" key="9">
    <source>
        <dbReference type="EnsemblPlants" id="AET5Gv21103100.2"/>
    </source>
</evidence>
<dbReference type="AlphaFoldDB" id="A0A453M9H7"/>
<dbReference type="SUPFAM" id="SSF54626">
    <property type="entry name" value="Chalcone isomerase"/>
    <property type="match status" value="1"/>
</dbReference>
<name>A0A453M9H7_AEGTS</name>
<keyword evidence="4" id="KW-0284">Flavonoid biosynthesis</keyword>
<dbReference type="Gramene" id="AET5Gv21103100.2">
    <property type="protein sequence ID" value="AET5Gv21103100.2"/>
    <property type="gene ID" value="AET5Gv21103100"/>
</dbReference>
<evidence type="ECO:0000256" key="3">
    <source>
        <dbReference type="ARBA" id="ARBA00023235"/>
    </source>
</evidence>
<reference evidence="9" key="4">
    <citation type="submission" date="2019-03" db="UniProtKB">
        <authorList>
            <consortium name="EnsemblPlants"/>
        </authorList>
    </citation>
    <scope>IDENTIFICATION</scope>
</reference>
<dbReference type="EnsemblPlants" id="AET5Gv21103100.2">
    <property type="protein sequence ID" value="AET5Gv21103100.2"/>
    <property type="gene ID" value="AET5Gv21103100"/>
</dbReference>
<dbReference type="UniPathway" id="UPA00154"/>
<reference evidence="9" key="3">
    <citation type="journal article" date="2017" name="Nature">
        <title>Genome sequence of the progenitor of the wheat D genome Aegilops tauschii.</title>
        <authorList>
            <person name="Luo M.C."/>
            <person name="Gu Y.Q."/>
            <person name="Puiu D."/>
            <person name="Wang H."/>
            <person name="Twardziok S.O."/>
            <person name="Deal K.R."/>
            <person name="Huo N."/>
            <person name="Zhu T."/>
            <person name="Wang L."/>
            <person name="Wang Y."/>
            <person name="McGuire P.E."/>
            <person name="Liu S."/>
            <person name="Long H."/>
            <person name="Ramasamy R.K."/>
            <person name="Rodriguez J.C."/>
            <person name="Van S.L."/>
            <person name="Yuan L."/>
            <person name="Wang Z."/>
            <person name="Xia Z."/>
            <person name="Xiao L."/>
            <person name="Anderson O.D."/>
            <person name="Ouyang S."/>
            <person name="Liang Y."/>
            <person name="Zimin A.V."/>
            <person name="Pertea G."/>
            <person name="Qi P."/>
            <person name="Bennetzen J.L."/>
            <person name="Dai X."/>
            <person name="Dawson M.W."/>
            <person name="Muller H.G."/>
            <person name="Kugler K."/>
            <person name="Rivarola-Duarte L."/>
            <person name="Spannagl M."/>
            <person name="Mayer K.F.X."/>
            <person name="Lu F.H."/>
            <person name="Bevan M.W."/>
            <person name="Leroy P."/>
            <person name="Li P."/>
            <person name="You F.M."/>
            <person name="Sun Q."/>
            <person name="Liu Z."/>
            <person name="Lyons E."/>
            <person name="Wicker T."/>
            <person name="Salzberg S.L."/>
            <person name="Devos K.M."/>
            <person name="Dvorak J."/>
        </authorList>
    </citation>
    <scope>NUCLEOTIDE SEQUENCE [LARGE SCALE GENOMIC DNA]</scope>
    <source>
        <strain evidence="9">cv. AL8/78</strain>
    </source>
</reference>
<dbReference type="PANTHER" id="PTHR28039">
    <property type="entry name" value="CHALCONE--FLAVONONE ISOMERASE 1-RELATED"/>
    <property type="match status" value="1"/>
</dbReference>
<dbReference type="Proteomes" id="UP000015105">
    <property type="component" value="Chromosome 5D"/>
</dbReference>
<evidence type="ECO:0000256" key="4">
    <source>
        <dbReference type="ARBA" id="ARBA00023241"/>
    </source>
</evidence>
<feature type="domain" description="Chalcone isomerase" evidence="8">
    <location>
        <begin position="46"/>
        <end position="249"/>
    </location>
</feature>
<dbReference type="Pfam" id="PF02431">
    <property type="entry name" value="Chalcone"/>
    <property type="match status" value="1"/>
</dbReference>
<proteinExistence type="inferred from homology"/>
<evidence type="ECO:0000256" key="5">
    <source>
        <dbReference type="ARBA" id="ARBA00025429"/>
    </source>
</evidence>
<dbReference type="InterPro" id="IPR016088">
    <property type="entry name" value="Chalcone_isomerase_3-sand"/>
</dbReference>
<dbReference type="InterPro" id="IPR036298">
    <property type="entry name" value="Chalcone_isomerase_sf"/>
</dbReference>
<dbReference type="Gene3D" id="3.50.70.10">
    <property type="match status" value="1"/>
</dbReference>
<evidence type="ECO:0000256" key="2">
    <source>
        <dbReference type="ARBA" id="ARBA00007166"/>
    </source>
</evidence>
<comment type="function">
    <text evidence="5">Catalyzes the intramolecular cyclization of bicyclic chalcones into tricyclic (S)-flavanones. Responsible for the isomerization of 4,2',4',6'-tetrahydroxychalcone (also termed chalcone) into naringenin.</text>
</comment>
<comment type="similarity">
    <text evidence="2 7">Belongs to the chalcone isomerase family.</text>
</comment>
<reference evidence="10" key="2">
    <citation type="journal article" date="2017" name="Nat. Plants">
        <title>The Aegilops tauschii genome reveals multiple impacts of transposons.</title>
        <authorList>
            <person name="Zhao G."/>
            <person name="Zou C."/>
            <person name="Li K."/>
            <person name="Wang K."/>
            <person name="Li T."/>
            <person name="Gao L."/>
            <person name="Zhang X."/>
            <person name="Wang H."/>
            <person name="Yang Z."/>
            <person name="Liu X."/>
            <person name="Jiang W."/>
            <person name="Mao L."/>
            <person name="Kong X."/>
            <person name="Jiao Y."/>
            <person name="Jia J."/>
        </authorList>
    </citation>
    <scope>NUCLEOTIDE SEQUENCE [LARGE SCALE GENOMIC DNA]</scope>
    <source>
        <strain evidence="10">cv. AL8/78</strain>
    </source>
</reference>
<comment type="catalytic activity">
    <reaction evidence="6">
        <text>a chalcone = a flavanone.</text>
        <dbReference type="EC" id="5.5.1.6"/>
    </reaction>
</comment>
<evidence type="ECO:0000256" key="1">
    <source>
        <dbReference type="ARBA" id="ARBA00004966"/>
    </source>
</evidence>
<keyword evidence="3" id="KW-0413">Isomerase</keyword>
<dbReference type="PANTHER" id="PTHR28039:SF8">
    <property type="entry name" value="CHALCONE--FLAVANONE ISOMERASE 1-RELATED"/>
    <property type="match status" value="1"/>
</dbReference>
<reference evidence="10" key="1">
    <citation type="journal article" date="2014" name="Science">
        <title>Ancient hybridizations among the ancestral genomes of bread wheat.</title>
        <authorList>
            <consortium name="International Wheat Genome Sequencing Consortium,"/>
            <person name="Marcussen T."/>
            <person name="Sandve S.R."/>
            <person name="Heier L."/>
            <person name="Spannagl M."/>
            <person name="Pfeifer M."/>
            <person name="Jakobsen K.S."/>
            <person name="Wulff B.B."/>
            <person name="Steuernagel B."/>
            <person name="Mayer K.F."/>
            <person name="Olsen O.A."/>
        </authorList>
    </citation>
    <scope>NUCLEOTIDE SEQUENCE [LARGE SCALE GENOMIC DNA]</scope>
    <source>
        <strain evidence="10">cv. AL8/78</strain>
    </source>
</reference>
<evidence type="ECO:0000256" key="7">
    <source>
        <dbReference type="RuleBase" id="RU361158"/>
    </source>
</evidence>
<protein>
    <recommendedName>
        <fullName evidence="7">Chalcone-flavonone isomerase family protein</fullName>
    </recommendedName>
</protein>
<dbReference type="Gene3D" id="1.10.890.20">
    <property type="match status" value="1"/>
</dbReference>
<dbReference type="InterPro" id="IPR044164">
    <property type="entry name" value="CFI"/>
</dbReference>
<keyword evidence="10" id="KW-1185">Reference proteome</keyword>
<organism evidence="9 10">
    <name type="scientific">Aegilops tauschii subsp. strangulata</name>
    <name type="common">Goatgrass</name>
    <dbReference type="NCBI Taxonomy" id="200361"/>
    <lineage>
        <taxon>Eukaryota</taxon>
        <taxon>Viridiplantae</taxon>
        <taxon>Streptophyta</taxon>
        <taxon>Embryophyta</taxon>
        <taxon>Tracheophyta</taxon>
        <taxon>Spermatophyta</taxon>
        <taxon>Magnoliopsida</taxon>
        <taxon>Liliopsida</taxon>
        <taxon>Poales</taxon>
        <taxon>Poaceae</taxon>
        <taxon>BOP clade</taxon>
        <taxon>Pooideae</taxon>
        <taxon>Triticodae</taxon>
        <taxon>Triticeae</taxon>
        <taxon>Triticinae</taxon>
        <taxon>Aegilops</taxon>
    </lineage>
</organism>
<accession>A0A453M9H7</accession>
<dbReference type="InterPro" id="IPR016089">
    <property type="entry name" value="Chalcone_isomerase_bundle_sf"/>
</dbReference>
<reference evidence="9" key="5">
    <citation type="journal article" date="2021" name="G3 (Bethesda)">
        <title>Aegilops tauschii genome assembly Aet v5.0 features greater sequence contiguity and improved annotation.</title>
        <authorList>
            <person name="Wang L."/>
            <person name="Zhu T."/>
            <person name="Rodriguez J.C."/>
            <person name="Deal K.R."/>
            <person name="Dubcovsky J."/>
            <person name="McGuire P.E."/>
            <person name="Lux T."/>
            <person name="Spannagl M."/>
            <person name="Mayer K.F.X."/>
            <person name="Baldrich P."/>
            <person name="Meyers B.C."/>
            <person name="Huo N."/>
            <person name="Gu Y.Q."/>
            <person name="Zhou H."/>
            <person name="Devos K.M."/>
            <person name="Bennetzen J.L."/>
            <person name="Unver T."/>
            <person name="Budak H."/>
            <person name="Gulick P.J."/>
            <person name="Galiba G."/>
            <person name="Kalapos B."/>
            <person name="Nelson D.R."/>
            <person name="Li P."/>
            <person name="You F.M."/>
            <person name="Luo M.C."/>
            <person name="Dvorak J."/>
        </authorList>
    </citation>
    <scope>NUCLEOTIDE SEQUENCE [LARGE SCALE GENOMIC DNA]</scope>
    <source>
        <strain evidence="9">cv. AL8/78</strain>
    </source>
</reference>
<evidence type="ECO:0000259" key="8">
    <source>
        <dbReference type="Pfam" id="PF02431"/>
    </source>
</evidence>
<comment type="pathway">
    <text evidence="1">Secondary metabolite biosynthesis; flavonoid biosynthesis.</text>
</comment>
<sequence>RAPTPRQIAPTLPACPHHINTSVRSLRAVVSGDPPCTTMAVSELEVDGVVFPPLARPPGSEHAHFLAGAGVRGMEIGGNFIKFTAIGVYLQADAAVSALAAKWAGKPAADLASDAAFFRDVVTGEFEKFTRVTMILPLTGAQYSDKVTENCVAYWKATGVYTDAEAAAVDKFKEAFGPHSFAPGASILFTHSPAGLLTVAFSKDSSVPESGGVAIDNARLCEAVLESIIGEHGVSPAAKLSLATRVAELLEGAALAGGEPAAEAVSVSV</sequence>